<protein>
    <submittedName>
        <fullName evidence="2">Uncharacterized protein</fullName>
    </submittedName>
</protein>
<proteinExistence type="predicted"/>
<organism evidence="1 2">
    <name type="scientific">Meloidogyne incognita</name>
    <name type="common">Southern root-knot nematode worm</name>
    <name type="synonym">Oxyuris incognita</name>
    <dbReference type="NCBI Taxonomy" id="6306"/>
    <lineage>
        <taxon>Eukaryota</taxon>
        <taxon>Metazoa</taxon>
        <taxon>Ecdysozoa</taxon>
        <taxon>Nematoda</taxon>
        <taxon>Chromadorea</taxon>
        <taxon>Rhabditida</taxon>
        <taxon>Tylenchina</taxon>
        <taxon>Tylenchomorpha</taxon>
        <taxon>Tylenchoidea</taxon>
        <taxon>Meloidogynidae</taxon>
        <taxon>Meloidogyninae</taxon>
        <taxon>Meloidogyne</taxon>
        <taxon>Meloidogyne incognita group</taxon>
    </lineage>
</organism>
<evidence type="ECO:0000313" key="1">
    <source>
        <dbReference type="Proteomes" id="UP000887563"/>
    </source>
</evidence>
<dbReference type="AlphaFoldDB" id="A0A914L080"/>
<keyword evidence="1" id="KW-1185">Reference proteome</keyword>
<dbReference type="Proteomes" id="UP000887563">
    <property type="component" value="Unplaced"/>
</dbReference>
<reference evidence="2" key="1">
    <citation type="submission" date="2022-11" db="UniProtKB">
        <authorList>
            <consortium name="WormBaseParasite"/>
        </authorList>
    </citation>
    <scope>IDENTIFICATION</scope>
</reference>
<evidence type="ECO:0000313" key="2">
    <source>
        <dbReference type="WBParaSite" id="Minc3s00159g06371"/>
    </source>
</evidence>
<accession>A0A914L080</accession>
<name>A0A914L080_MELIC</name>
<sequence length="234" mass="27931">MFLSTQHVKINIIVYKLKRAVYFQLPNFPKNIEEMKINHYWLEQIFKCAFKYVELTQYFIFNPQMIELLFDENKIKMPLQIYSQKSDLVISHQKIKSLSKFALNHLISNQFSVSSCNYYYAIYFLFKILTEGGNGFSTVCCWCIDLSKIYIRIIKHIETSKDFSKMVKEIKLFEVQGPLILSKRAENIKIKVKTIKTKSTKYQLSNKYNPEIKFSVYIKEIYEQVFNVEIKRIN</sequence>
<dbReference type="WBParaSite" id="Minc3s00159g06371">
    <property type="protein sequence ID" value="Minc3s00159g06371"/>
    <property type="gene ID" value="Minc3s00159g06371"/>
</dbReference>